<evidence type="ECO:0000313" key="4">
    <source>
        <dbReference type="Proteomes" id="UP000427906"/>
    </source>
</evidence>
<name>A0A5K7YSQ9_9BACT</name>
<gene>
    <name evidence="3" type="ORF">DSCA_51130</name>
</gene>
<dbReference type="Pfam" id="PF13435">
    <property type="entry name" value="Cytochrome_C554"/>
    <property type="match status" value="1"/>
</dbReference>
<keyword evidence="1" id="KW-0732">Signal</keyword>
<dbReference type="AlphaFoldDB" id="A0A5K7YSQ9"/>
<evidence type="ECO:0000256" key="1">
    <source>
        <dbReference type="ARBA" id="ARBA00022729"/>
    </source>
</evidence>
<dbReference type="Proteomes" id="UP000427906">
    <property type="component" value="Chromosome"/>
</dbReference>
<protein>
    <recommendedName>
        <fullName evidence="2">Cytochrome c-552/4 domain-containing protein</fullName>
    </recommendedName>
</protein>
<dbReference type="Gene3D" id="1.10.780.10">
    <property type="entry name" value="Hydroxylamine Oxidoreductase, Chain A, domain 1"/>
    <property type="match status" value="1"/>
</dbReference>
<proteinExistence type="predicted"/>
<feature type="domain" description="Cytochrome c-552/4" evidence="2">
    <location>
        <begin position="196"/>
        <end position="237"/>
    </location>
</feature>
<dbReference type="InterPro" id="IPR023155">
    <property type="entry name" value="Cyt_c-552/4"/>
</dbReference>
<evidence type="ECO:0000259" key="2">
    <source>
        <dbReference type="Pfam" id="PF13435"/>
    </source>
</evidence>
<accession>A0A5K7YSQ9</accession>
<sequence>MTPLAPHEKIFVDSEFAEDENHGEMGCEECHGGDPAEPDWKKAHVGLVKDPTFPDPSETCGACHEDIAEHYQSSLHISLSPFKKVIDTRATQDNAVYAKVDAAREAHCTSCHSSCGQCHISRPEAVEGGLLESHLFQKRPPMHTVCTACHGSRIEKEYMGKNKGIPPDIHKTKYFKCSKCHTADEMHGDGNDYANRYEVENAPDCENCHAEIYTDTAENGDQHRQHRDRVSCQVCHSMPYKNCFSCHIGKDGQGLKFFKTKASTLEFKIGLNPLQSEKRPEKFVTVRHVPVDQDTFQFYAANGLANFDRLPTWKLATPHNIQRKTPQNASCNSCHGKASLFLLEKDVLPQYLNANQAVIVAGKAVPAKVAQ</sequence>
<evidence type="ECO:0000313" key="3">
    <source>
        <dbReference type="EMBL" id="BBO71183.1"/>
    </source>
</evidence>
<dbReference type="InterPro" id="IPR051829">
    <property type="entry name" value="Multiheme_Cytochr_ET"/>
</dbReference>
<dbReference type="PANTHER" id="PTHR35038:SF10">
    <property type="entry name" value="HIGH-MOLECULAR-WEIGHT CYTOCHROME C"/>
    <property type="match status" value="1"/>
</dbReference>
<organism evidence="3 4">
    <name type="scientific">Desulfosarcina alkanivorans</name>
    <dbReference type="NCBI Taxonomy" id="571177"/>
    <lineage>
        <taxon>Bacteria</taxon>
        <taxon>Pseudomonadati</taxon>
        <taxon>Thermodesulfobacteriota</taxon>
        <taxon>Desulfobacteria</taxon>
        <taxon>Desulfobacterales</taxon>
        <taxon>Desulfosarcinaceae</taxon>
        <taxon>Desulfosarcina</taxon>
    </lineage>
</organism>
<dbReference type="InterPro" id="IPR036280">
    <property type="entry name" value="Multihaem_cyt_sf"/>
</dbReference>
<dbReference type="KEGG" id="dalk:DSCA_51130"/>
<reference evidence="3 4" key="1">
    <citation type="submission" date="2019-11" db="EMBL/GenBank/DDBJ databases">
        <title>Comparative genomics of hydrocarbon-degrading Desulfosarcina strains.</title>
        <authorList>
            <person name="Watanabe M."/>
            <person name="Kojima H."/>
            <person name="Fukui M."/>
        </authorList>
    </citation>
    <scope>NUCLEOTIDE SEQUENCE [LARGE SCALE GENOMIC DNA]</scope>
    <source>
        <strain evidence="3 4">PL12</strain>
    </source>
</reference>
<dbReference type="SUPFAM" id="SSF48695">
    <property type="entry name" value="Multiheme cytochromes"/>
    <property type="match status" value="1"/>
</dbReference>
<keyword evidence="4" id="KW-1185">Reference proteome</keyword>
<dbReference type="EMBL" id="AP021874">
    <property type="protein sequence ID" value="BBO71183.1"/>
    <property type="molecule type" value="Genomic_DNA"/>
</dbReference>
<dbReference type="PANTHER" id="PTHR35038">
    <property type="entry name" value="DISSIMILATORY SULFITE REDUCTASE SIRA"/>
    <property type="match status" value="1"/>
</dbReference>